<gene>
    <name evidence="2" type="ORF">S12H4_07183</name>
</gene>
<dbReference type="GO" id="GO:1990189">
    <property type="term" value="F:protein N-terminal-serine acetyltransferase activity"/>
    <property type="evidence" value="ECO:0007669"/>
    <property type="project" value="TreeGrafter"/>
</dbReference>
<protein>
    <recommendedName>
        <fullName evidence="1">N-acetyltransferase domain-containing protein</fullName>
    </recommendedName>
</protein>
<feature type="domain" description="N-acetyltransferase" evidence="1">
    <location>
        <begin position="12"/>
        <end position="179"/>
    </location>
</feature>
<dbReference type="InterPro" id="IPR016181">
    <property type="entry name" value="Acyl_CoA_acyltransferase"/>
</dbReference>
<comment type="caution">
    <text evidence="2">The sequence shown here is derived from an EMBL/GenBank/DDBJ whole genome shotgun (WGS) entry which is preliminary data.</text>
</comment>
<evidence type="ECO:0000259" key="1">
    <source>
        <dbReference type="PROSITE" id="PS51186"/>
    </source>
</evidence>
<reference evidence="2" key="1">
    <citation type="journal article" date="2014" name="Front. Microbiol.">
        <title>High frequency of phylogenetically diverse reductive dehalogenase-homologous genes in deep subseafloor sedimentary metagenomes.</title>
        <authorList>
            <person name="Kawai M."/>
            <person name="Futagami T."/>
            <person name="Toyoda A."/>
            <person name="Takaki Y."/>
            <person name="Nishi S."/>
            <person name="Hori S."/>
            <person name="Arai W."/>
            <person name="Tsubouchi T."/>
            <person name="Morono Y."/>
            <person name="Uchiyama I."/>
            <person name="Ito T."/>
            <person name="Fujiyama A."/>
            <person name="Inagaki F."/>
            <person name="Takami H."/>
        </authorList>
    </citation>
    <scope>NUCLEOTIDE SEQUENCE</scope>
    <source>
        <strain evidence="2">Expedition CK06-06</strain>
    </source>
</reference>
<dbReference type="AlphaFoldDB" id="X1RUE9"/>
<dbReference type="InterPro" id="IPR051908">
    <property type="entry name" value="Ribosomal_N-acetyltransferase"/>
</dbReference>
<dbReference type="InterPro" id="IPR000182">
    <property type="entry name" value="GNAT_dom"/>
</dbReference>
<dbReference type="GO" id="GO:0005737">
    <property type="term" value="C:cytoplasm"/>
    <property type="evidence" value="ECO:0007669"/>
    <property type="project" value="TreeGrafter"/>
</dbReference>
<accession>X1RUE9</accession>
<dbReference type="EMBL" id="BARW01002617">
    <property type="protein sequence ID" value="GAI59109.1"/>
    <property type="molecule type" value="Genomic_DNA"/>
</dbReference>
<dbReference type="PANTHER" id="PTHR43441">
    <property type="entry name" value="RIBOSOMAL-PROTEIN-SERINE ACETYLTRANSFERASE"/>
    <property type="match status" value="1"/>
</dbReference>
<dbReference type="GO" id="GO:0008999">
    <property type="term" value="F:protein-N-terminal-alanine acetyltransferase activity"/>
    <property type="evidence" value="ECO:0007669"/>
    <property type="project" value="TreeGrafter"/>
</dbReference>
<dbReference type="SUPFAM" id="SSF55729">
    <property type="entry name" value="Acyl-CoA N-acyltransferases (Nat)"/>
    <property type="match status" value="1"/>
</dbReference>
<dbReference type="Pfam" id="PF13302">
    <property type="entry name" value="Acetyltransf_3"/>
    <property type="match status" value="1"/>
</dbReference>
<sequence>MEKEIKLTDGVVLLRPYGSGDVERLYQAARESITEMSPWMPWCHADYSIEESRAWLELRAEAWEKGTEYEFAITDAKDGSFLGGCGLNHIDYKNRIANIGYWVRTSRTKRGVASAAVRLLAQFGFKKLKLNRIEVKAAVGNKASQRVAEKIGARREGILRNRMVVHDRVYDMVMFSLIPEDLT</sequence>
<dbReference type="PANTHER" id="PTHR43441:SF10">
    <property type="entry name" value="ACETYLTRANSFERASE"/>
    <property type="match status" value="1"/>
</dbReference>
<dbReference type="PROSITE" id="PS51186">
    <property type="entry name" value="GNAT"/>
    <property type="match status" value="1"/>
</dbReference>
<proteinExistence type="predicted"/>
<dbReference type="Gene3D" id="3.40.630.30">
    <property type="match status" value="1"/>
</dbReference>
<evidence type="ECO:0000313" key="2">
    <source>
        <dbReference type="EMBL" id="GAI59109.1"/>
    </source>
</evidence>
<name>X1RUE9_9ZZZZ</name>
<organism evidence="2">
    <name type="scientific">marine sediment metagenome</name>
    <dbReference type="NCBI Taxonomy" id="412755"/>
    <lineage>
        <taxon>unclassified sequences</taxon>
        <taxon>metagenomes</taxon>
        <taxon>ecological metagenomes</taxon>
    </lineage>
</organism>